<evidence type="ECO:0000256" key="2">
    <source>
        <dbReference type="SAM" id="Phobius"/>
    </source>
</evidence>
<evidence type="ECO:0000256" key="1">
    <source>
        <dbReference type="SAM" id="MobiDB-lite"/>
    </source>
</evidence>
<keyword evidence="2" id="KW-0472">Membrane</keyword>
<reference evidence="3 4" key="1">
    <citation type="submission" date="2024-06" db="EMBL/GenBank/DDBJ databases">
        <title>The Natural Products Discovery Center: Release of the First 8490 Sequenced Strains for Exploring Actinobacteria Biosynthetic Diversity.</title>
        <authorList>
            <person name="Kalkreuter E."/>
            <person name="Kautsar S.A."/>
            <person name="Yang D."/>
            <person name="Bader C.D."/>
            <person name="Teijaro C.N."/>
            <person name="Fluegel L."/>
            <person name="Davis C.M."/>
            <person name="Simpson J.R."/>
            <person name="Lauterbach L."/>
            <person name="Steele A.D."/>
            <person name="Gui C."/>
            <person name="Meng S."/>
            <person name="Li G."/>
            <person name="Viehrig K."/>
            <person name="Ye F."/>
            <person name="Su P."/>
            <person name="Kiefer A.F."/>
            <person name="Nichols A."/>
            <person name="Cepeda A.J."/>
            <person name="Yan W."/>
            <person name="Fan B."/>
            <person name="Jiang Y."/>
            <person name="Adhikari A."/>
            <person name="Zheng C.-J."/>
            <person name="Schuster L."/>
            <person name="Cowan T.M."/>
            <person name="Smanski M.J."/>
            <person name="Chevrette M.G."/>
            <person name="De Carvalho L.P.S."/>
            <person name="Shen B."/>
        </authorList>
    </citation>
    <scope>NUCLEOTIDE SEQUENCE [LARGE SCALE GENOMIC DNA]</scope>
    <source>
        <strain evidence="3 4">NPDC000634</strain>
    </source>
</reference>
<feature type="region of interest" description="Disordered" evidence="1">
    <location>
        <begin position="1"/>
        <end position="72"/>
    </location>
</feature>
<keyword evidence="2" id="KW-0812">Transmembrane</keyword>
<dbReference type="EMBL" id="JBEPCU010001163">
    <property type="protein sequence ID" value="MER6982848.1"/>
    <property type="molecule type" value="Genomic_DNA"/>
</dbReference>
<feature type="compositionally biased region" description="Polar residues" evidence="1">
    <location>
        <begin position="41"/>
        <end position="64"/>
    </location>
</feature>
<protein>
    <recommendedName>
        <fullName evidence="5">Gram-positive cocci surface proteins LPxTG domain-containing protein</fullName>
    </recommendedName>
</protein>
<gene>
    <name evidence="3" type="ORF">ABT317_39280</name>
</gene>
<feature type="transmembrane region" description="Helical" evidence="2">
    <location>
        <begin position="81"/>
        <end position="99"/>
    </location>
</feature>
<accession>A0ABV1WG86</accession>
<evidence type="ECO:0000313" key="3">
    <source>
        <dbReference type="EMBL" id="MER6982848.1"/>
    </source>
</evidence>
<feature type="non-terminal residue" evidence="3">
    <location>
        <position position="1"/>
    </location>
</feature>
<feature type="compositionally biased region" description="Gly residues" evidence="1">
    <location>
        <begin position="1"/>
        <end position="32"/>
    </location>
</feature>
<keyword evidence="2" id="KW-1133">Transmembrane helix</keyword>
<evidence type="ECO:0008006" key="5">
    <source>
        <dbReference type="Google" id="ProtNLM"/>
    </source>
</evidence>
<keyword evidence="4" id="KW-1185">Reference proteome</keyword>
<evidence type="ECO:0000313" key="4">
    <source>
        <dbReference type="Proteomes" id="UP001458415"/>
    </source>
</evidence>
<organism evidence="3 4">
    <name type="scientific">Streptomyces carpinensis</name>
    <dbReference type="NCBI Taxonomy" id="66369"/>
    <lineage>
        <taxon>Bacteria</taxon>
        <taxon>Bacillati</taxon>
        <taxon>Actinomycetota</taxon>
        <taxon>Actinomycetes</taxon>
        <taxon>Kitasatosporales</taxon>
        <taxon>Streptomycetaceae</taxon>
        <taxon>Streptomyces</taxon>
    </lineage>
</organism>
<dbReference type="Proteomes" id="UP001458415">
    <property type="component" value="Unassembled WGS sequence"/>
</dbReference>
<proteinExistence type="predicted"/>
<sequence length="111" mass="10116">TGNGNGGSGSHNGSGGSGNGGSGNTGGSGSTGGTAADGNHSAPQEQGSSALTDTGATTPVNTAPQGDGKQLAETGAGQTTFLLVGAATMIAGGIGFRVLPRVMAGRGGTAA</sequence>
<name>A0ABV1WG86_9ACTN</name>
<comment type="caution">
    <text evidence="3">The sequence shown here is derived from an EMBL/GenBank/DDBJ whole genome shotgun (WGS) entry which is preliminary data.</text>
</comment>